<dbReference type="PROSITE" id="PS51720">
    <property type="entry name" value="G_AIG1"/>
    <property type="match status" value="1"/>
</dbReference>
<evidence type="ECO:0000256" key="4">
    <source>
        <dbReference type="SAM" id="Phobius"/>
    </source>
</evidence>
<dbReference type="PANTHER" id="PTHR10903:SF112">
    <property type="entry name" value="SI:CH211-113E8.5"/>
    <property type="match status" value="1"/>
</dbReference>
<feature type="domain" description="AIG1-type G" evidence="5">
    <location>
        <begin position="124"/>
        <end position="328"/>
    </location>
</feature>
<dbReference type="PANTHER" id="PTHR10903">
    <property type="entry name" value="GTPASE, IMAP FAMILY MEMBER-RELATED"/>
    <property type="match status" value="1"/>
</dbReference>
<reference evidence="6" key="2">
    <citation type="submission" date="2025-08" db="UniProtKB">
        <authorList>
            <consortium name="Ensembl"/>
        </authorList>
    </citation>
    <scope>IDENTIFICATION</scope>
</reference>
<feature type="transmembrane region" description="Helical" evidence="4">
    <location>
        <begin position="49"/>
        <end position="67"/>
    </location>
</feature>
<evidence type="ECO:0000259" key="5">
    <source>
        <dbReference type="PROSITE" id="PS51720"/>
    </source>
</evidence>
<evidence type="ECO:0000256" key="3">
    <source>
        <dbReference type="ARBA" id="ARBA00023134"/>
    </source>
</evidence>
<dbReference type="GO" id="GO:0005525">
    <property type="term" value="F:GTP binding"/>
    <property type="evidence" value="ECO:0007669"/>
    <property type="project" value="UniProtKB-KW"/>
</dbReference>
<dbReference type="GeneID" id="113156442"/>
<proteinExistence type="inferred from homology"/>
<dbReference type="RefSeq" id="XP_026207381.1">
    <property type="nucleotide sequence ID" value="XM_026351596.1"/>
</dbReference>
<dbReference type="InterPro" id="IPR006703">
    <property type="entry name" value="G_AIG1"/>
</dbReference>
<keyword evidence="3" id="KW-0342">GTP-binding</keyword>
<accession>A0A3Q1HR04</accession>
<dbReference type="STRING" id="64144.ENSATEP00000010090"/>
<dbReference type="Ensembl" id="ENSATET00000010266.3">
    <property type="protein sequence ID" value="ENSATEP00000010090.1"/>
    <property type="gene ID" value="ENSATEG00000007109.3"/>
</dbReference>
<dbReference type="InterPro" id="IPR045058">
    <property type="entry name" value="GIMA/IAN/Toc"/>
</dbReference>
<keyword evidence="4" id="KW-0812">Transmembrane</keyword>
<evidence type="ECO:0000313" key="6">
    <source>
        <dbReference type="Ensembl" id="ENSATEP00000010090.1"/>
    </source>
</evidence>
<keyword evidence="7" id="KW-1185">Reference proteome</keyword>
<dbReference type="RefSeq" id="XP_026207383.1">
    <property type="nucleotide sequence ID" value="XM_026351598.1"/>
</dbReference>
<dbReference type="OMA" id="RGHYTHE"/>
<evidence type="ECO:0000256" key="1">
    <source>
        <dbReference type="ARBA" id="ARBA00008535"/>
    </source>
</evidence>
<dbReference type="InterPro" id="IPR027417">
    <property type="entry name" value="P-loop_NTPase"/>
</dbReference>
<dbReference type="Gene3D" id="3.40.50.300">
    <property type="entry name" value="P-loop containing nucleotide triphosphate hydrolases"/>
    <property type="match status" value="1"/>
</dbReference>
<dbReference type="Proteomes" id="UP000265040">
    <property type="component" value="Chromosome 19"/>
</dbReference>
<name>A0A3Q1HR04_ANATE</name>
<evidence type="ECO:0000313" key="7">
    <source>
        <dbReference type="Proteomes" id="UP000265040"/>
    </source>
</evidence>
<dbReference type="RefSeq" id="XP_026207380.1">
    <property type="nucleotide sequence ID" value="XM_026351595.1"/>
</dbReference>
<dbReference type="AlphaFoldDB" id="A0A3Q1HR04"/>
<reference evidence="6" key="3">
    <citation type="submission" date="2025-09" db="UniProtKB">
        <authorList>
            <consortium name="Ensembl"/>
        </authorList>
    </citation>
    <scope>IDENTIFICATION</scope>
</reference>
<comment type="similarity">
    <text evidence="1">Belongs to the TRAFAC class TrmE-Era-EngA-EngB-Septin-like GTPase superfamily. AIG1/Toc34/Toc159-like paraseptin GTPase family. IAN subfamily.</text>
</comment>
<keyword evidence="4" id="KW-1133">Transmembrane helix</keyword>
<dbReference type="RefSeq" id="XP_026207382.1">
    <property type="nucleotide sequence ID" value="XM_026351597.1"/>
</dbReference>
<keyword evidence="4" id="KW-0472">Membrane</keyword>
<dbReference type="OrthoDB" id="8892667at2759"/>
<reference evidence="6" key="1">
    <citation type="submission" date="2021-04" db="EMBL/GenBank/DDBJ databases">
        <authorList>
            <consortium name="Wellcome Sanger Institute Data Sharing"/>
        </authorList>
    </citation>
    <scope>NUCLEOTIDE SEQUENCE [LARGE SCALE GENOMIC DNA]</scope>
</reference>
<dbReference type="Pfam" id="PF04548">
    <property type="entry name" value="AIG1"/>
    <property type="match status" value="1"/>
</dbReference>
<keyword evidence="2" id="KW-0547">Nucleotide-binding</keyword>
<organism evidence="6 7">
    <name type="scientific">Anabas testudineus</name>
    <name type="common">Climbing perch</name>
    <name type="synonym">Anthias testudineus</name>
    <dbReference type="NCBI Taxonomy" id="64144"/>
    <lineage>
        <taxon>Eukaryota</taxon>
        <taxon>Metazoa</taxon>
        <taxon>Chordata</taxon>
        <taxon>Craniata</taxon>
        <taxon>Vertebrata</taxon>
        <taxon>Euteleostomi</taxon>
        <taxon>Actinopterygii</taxon>
        <taxon>Neopterygii</taxon>
        <taxon>Teleostei</taxon>
        <taxon>Neoteleostei</taxon>
        <taxon>Acanthomorphata</taxon>
        <taxon>Anabantaria</taxon>
        <taxon>Anabantiformes</taxon>
        <taxon>Anabantoidei</taxon>
        <taxon>Anabantidae</taxon>
        <taxon>Anabas</taxon>
    </lineage>
</organism>
<evidence type="ECO:0000256" key="2">
    <source>
        <dbReference type="ARBA" id="ARBA00022741"/>
    </source>
</evidence>
<sequence length="349" mass="38682">MECRCEKDNYEDAVTGWWPNSNSIQMGVFTVLGYLLYRFSQTLPALIRWPVRLFCSLTGLTALWGWVGRIVGTICGIQKVFKLLSRIWRFVIAFSSRCRWLVAVVTGNEVLELDIGHTSSSPNKPGLRLILIGPAGGGRTSLADTLLGNTETKAPMGGPLKESSNHRTLVDGREVTVIDTPDLLGPSLGNNNRAREALRSLKLASPGPHAFLVVLQAPGSSTIDQDATRAIQATLELFGDEVVGYIIPVLTHADRLSQMCTVDQLLDVDAGHLRRAVSLCGQRPELVDNRADRPPQAQSVIRRQLVGRVMEMKKLRGHYVHELQRREDRIREELLAEMSSALARKLGRM</sequence>
<dbReference type="GeneTree" id="ENSGT00650000094704"/>
<protein>
    <recommendedName>
        <fullName evidence="5">AIG1-type G domain-containing protein</fullName>
    </recommendedName>
</protein>
<feature type="transmembrane region" description="Helical" evidence="4">
    <location>
        <begin position="17"/>
        <end position="37"/>
    </location>
</feature>
<dbReference type="SUPFAM" id="SSF52540">
    <property type="entry name" value="P-loop containing nucleoside triphosphate hydrolases"/>
    <property type="match status" value="1"/>
</dbReference>